<accession>A0ABR2K9B9</accession>
<dbReference type="SMART" id="SM00671">
    <property type="entry name" value="SEL1"/>
    <property type="match status" value="20"/>
</dbReference>
<evidence type="ECO:0000313" key="3">
    <source>
        <dbReference type="EMBL" id="KAK8887072.1"/>
    </source>
</evidence>
<sequence length="1307" mass="152233">MFSSFLEFNRIFEKNNFNIRNSNLDKIVKKFSFYYISSRFKFEQNQEIFQNLNESKLLIVDKPGKQMRGFDFNVLIIVFRNTILVLNENDIVLLQSIFQDKKELKICFLSNSKDFFDQHLKINYQVFHINANLQYEISQFNEKLIFNQPLNHSMKEIWKILKSSLSAYLITQSYSKINQNRFDNFSFFQKKNQKIENFDEDEYIILRTLGIGSIFKVELIYHIEKEELFALKVPHIIDDETNKLLEREIANYSQINHSLLPRFYGMTKKGKYPIIEFINGQILGNIKSIHLDYNDKITIIFELMLIIQYFHSKKFVFRDLKPSNIMIDENKTVVIIDFDRMINSSSKINKDDVTKNFTPEYSAPEINKGQISIENDIYSLGKVISFIMKSKEEEEEDNFSTKFPDIFDICKRCTNDNVKLRPSINDLICEFYLKFSSHINSYLFENDGQTAFNIGYLYFKGEHILRDIDKAIHFLSISAELNVLEGQKLLGSIFLLGLFVDIDIEKSIHFYSLAANQDDKEAQYYLGNIYCEKELHFDIDKSIHYLTLAAEQNELDAQYKLGTIYDDGKLIPRDIEKAIYFYTLASNQNDTRALSRLGFIYQYGDCVEININKAIQYYTAAADLNDPFSQVLLGYLYMDEKTGPFDINKSLHYFSLAANQNVPRAQLAIALFYLNGHYVTTDIDKGIHYLTLAANQNNAEAQFLLGIIYNDSELNKLDIQKSIYYLTLAANQNHAKAHNKLGSIYIEGIHVLRDVNKFIYHSTIAANLNEPCSQCSLGILYYEGFYVERDINKAIQFLTCSANNNYTYAMFFLGKIYLDHGYFENAIYYLDLAANRNDLNAQMQLAMIYFDGQYKDMNKAIYYLTLASGQNDINALNDLGALYYEGKYINRDINKAILYLSRAANLNDINAQYNLGIIYLDGQYIARDISRSIHYFSLAAKQNDTRAQLYLALIYITGEYVRVDVDKAINYLKLAADLNCSKANFILGLLYYKGNDIIKRDTAKAFHYLSIAANQNHPYAEFLIGTMYLFGEHVESDISKFIYYCTSAANKNESNSQYLLGIFYMKGEIVQKNVKKGLYYLTKSSENRNIRSHFALGYLYHEGKNVERNIDMSINFYKEASSFNDQFAKNNLGIIYKNGFDEERPKRIGNAIEYFNEAIRQKNDALSVYNLAHIYLYDESIENGLNKSIELLLSTWKYSFIYSRTLLCLALLKKHGNNLTNIKNEFSNYPEISDTFESSILEAIKYYQLNIESIFLAKFEYFRNIDFLYNIYCVPIVSQSINNEEKTHFESRKDLSDEFYEGFGIEI</sequence>
<dbReference type="SUPFAM" id="SSF56112">
    <property type="entry name" value="Protein kinase-like (PK-like)"/>
    <property type="match status" value="1"/>
</dbReference>
<dbReference type="Gene3D" id="3.30.200.20">
    <property type="entry name" value="Phosphorylase Kinase, domain 1"/>
    <property type="match status" value="1"/>
</dbReference>
<dbReference type="InterPro" id="IPR006597">
    <property type="entry name" value="Sel1-like"/>
</dbReference>
<feature type="domain" description="Protein kinase" evidence="2">
    <location>
        <begin position="203"/>
        <end position="433"/>
    </location>
</feature>
<dbReference type="Proteomes" id="UP001470230">
    <property type="component" value="Unassembled WGS sequence"/>
</dbReference>
<comment type="similarity">
    <text evidence="1">Belongs to the sel-1 family.</text>
</comment>
<dbReference type="InterPro" id="IPR011990">
    <property type="entry name" value="TPR-like_helical_dom_sf"/>
</dbReference>
<evidence type="ECO:0000259" key="2">
    <source>
        <dbReference type="PROSITE" id="PS50011"/>
    </source>
</evidence>
<comment type="caution">
    <text evidence="3">The sequence shown here is derived from an EMBL/GenBank/DDBJ whole genome shotgun (WGS) entry which is preliminary data.</text>
</comment>
<dbReference type="InterPro" id="IPR000719">
    <property type="entry name" value="Prot_kinase_dom"/>
</dbReference>
<dbReference type="PANTHER" id="PTHR11102">
    <property type="entry name" value="SEL-1-LIKE PROTEIN"/>
    <property type="match status" value="1"/>
</dbReference>
<organism evidence="3 4">
    <name type="scientific">Tritrichomonas musculus</name>
    <dbReference type="NCBI Taxonomy" id="1915356"/>
    <lineage>
        <taxon>Eukaryota</taxon>
        <taxon>Metamonada</taxon>
        <taxon>Parabasalia</taxon>
        <taxon>Tritrichomonadida</taxon>
        <taxon>Tritrichomonadidae</taxon>
        <taxon>Tritrichomonas</taxon>
    </lineage>
</organism>
<dbReference type="SMART" id="SM00220">
    <property type="entry name" value="S_TKc"/>
    <property type="match status" value="1"/>
</dbReference>
<gene>
    <name evidence="3" type="ORF">M9Y10_038108</name>
</gene>
<dbReference type="EMBL" id="JAPFFF010000006">
    <property type="protein sequence ID" value="KAK8887072.1"/>
    <property type="molecule type" value="Genomic_DNA"/>
</dbReference>
<protein>
    <recommendedName>
        <fullName evidence="2">Protein kinase domain-containing protein</fullName>
    </recommendedName>
</protein>
<dbReference type="Gene3D" id="1.10.510.10">
    <property type="entry name" value="Transferase(Phosphotransferase) domain 1"/>
    <property type="match status" value="1"/>
</dbReference>
<evidence type="ECO:0000256" key="1">
    <source>
        <dbReference type="ARBA" id="ARBA00038101"/>
    </source>
</evidence>
<dbReference type="Gene3D" id="1.25.40.10">
    <property type="entry name" value="Tetratricopeptide repeat domain"/>
    <property type="match status" value="4"/>
</dbReference>
<keyword evidence="4" id="KW-1185">Reference proteome</keyword>
<dbReference type="Pfam" id="PF00069">
    <property type="entry name" value="Pkinase"/>
    <property type="match status" value="1"/>
</dbReference>
<evidence type="ECO:0000313" key="4">
    <source>
        <dbReference type="Proteomes" id="UP001470230"/>
    </source>
</evidence>
<name>A0ABR2K9B9_9EUKA</name>
<dbReference type="CDD" id="cd00180">
    <property type="entry name" value="PKc"/>
    <property type="match status" value="1"/>
</dbReference>
<reference evidence="3 4" key="1">
    <citation type="submission" date="2024-04" db="EMBL/GenBank/DDBJ databases">
        <title>Tritrichomonas musculus Genome.</title>
        <authorList>
            <person name="Alves-Ferreira E."/>
            <person name="Grigg M."/>
            <person name="Lorenzi H."/>
            <person name="Galac M."/>
        </authorList>
    </citation>
    <scope>NUCLEOTIDE SEQUENCE [LARGE SCALE GENOMIC DNA]</scope>
    <source>
        <strain evidence="3 4">EAF2021</strain>
    </source>
</reference>
<proteinExistence type="inferred from homology"/>
<dbReference type="InterPro" id="IPR011009">
    <property type="entry name" value="Kinase-like_dom_sf"/>
</dbReference>
<dbReference type="PANTHER" id="PTHR11102:SF160">
    <property type="entry name" value="ERAD-ASSOCIATED E3 UBIQUITIN-PROTEIN LIGASE COMPONENT HRD3"/>
    <property type="match status" value="1"/>
</dbReference>
<dbReference type="SUPFAM" id="SSF81901">
    <property type="entry name" value="HCP-like"/>
    <property type="match status" value="4"/>
</dbReference>
<dbReference type="InterPro" id="IPR050767">
    <property type="entry name" value="Sel1_AlgK"/>
</dbReference>
<dbReference type="PROSITE" id="PS50011">
    <property type="entry name" value="PROTEIN_KINASE_DOM"/>
    <property type="match status" value="1"/>
</dbReference>
<dbReference type="Pfam" id="PF08238">
    <property type="entry name" value="Sel1"/>
    <property type="match status" value="20"/>
</dbReference>